<gene>
    <name evidence="7" type="primary">ytcQ</name>
    <name evidence="7" type="ORF">GCM10010916_11690</name>
</gene>
<keyword evidence="1" id="KW-1003">Cell membrane</keyword>
<keyword evidence="3" id="KW-0472">Membrane</keyword>
<dbReference type="PROSITE" id="PS51257">
    <property type="entry name" value="PROKAR_LIPOPROTEIN"/>
    <property type="match status" value="1"/>
</dbReference>
<sequence>MKAWKMWAASLLTLSMVITGCSSANNNGGGNKAAGTNTNANGANGGEAVVAAPAAVKALFPSGGTDPQNLPANVAEHPTFSFIEQKTNTELDLEMYPAEEYVPKLQMLAAGSNLPDMVKIYVISDYPGALDADHRTVMPLNDLIDEYGPNLKQHIPQEMWDNATYDGEILFIPKPQVVSNHNRATFIRKDWLDNLGLEMPRTLDEYYEVMVAFRDQDPDGNGQNDTYPFTGRGGFHWTNWIWFGAFDALPTTWSEVDGVLLPAEVKPGMKDALAWLNKMYEEGLIDPEFLSQDRQSMEQKVFTNRVGIVGHLAGDVAYWAENVKKGDPNAEFVPAPSPVGPTGTSGGIVTAPEQGGWIIPVGTENPENVIKLLDWFVSDEGHDFYVNGSPEVSEKWNIDWMKRPGYTTEMLTSIFGEEYADLARQTYEITEQEGISNQATAGIPPLPHVGKYPDIEGFTPKLWQDYAVKIITGEYDIDKFDEFVEEYYKRGGQEIVDEVNEWYQANKK</sequence>
<dbReference type="InterPro" id="IPR006059">
    <property type="entry name" value="SBP"/>
</dbReference>
<dbReference type="SUPFAM" id="SSF53850">
    <property type="entry name" value="Periplasmic binding protein-like II"/>
    <property type="match status" value="1"/>
</dbReference>
<name>A0A917FNP9_9BACL</name>
<keyword evidence="2 6" id="KW-0732">Signal</keyword>
<dbReference type="EMBL" id="BMGR01000003">
    <property type="protein sequence ID" value="GGF96093.1"/>
    <property type="molecule type" value="Genomic_DNA"/>
</dbReference>
<protein>
    <submittedName>
        <fullName evidence="7">ABC transporter peptide-binding protein YtcQ</fullName>
    </submittedName>
</protein>
<dbReference type="InterPro" id="IPR050490">
    <property type="entry name" value="Bact_solute-bd_prot1"/>
</dbReference>
<evidence type="ECO:0000256" key="5">
    <source>
        <dbReference type="ARBA" id="ARBA00023288"/>
    </source>
</evidence>
<comment type="caution">
    <text evidence="7">The sequence shown here is derived from an EMBL/GenBank/DDBJ whole genome shotgun (WGS) entry which is preliminary data.</text>
</comment>
<keyword evidence="5" id="KW-0449">Lipoprotein</keyword>
<dbReference type="Gene3D" id="3.40.190.10">
    <property type="entry name" value="Periplasmic binding protein-like II"/>
    <property type="match status" value="2"/>
</dbReference>
<evidence type="ECO:0000256" key="4">
    <source>
        <dbReference type="ARBA" id="ARBA00023139"/>
    </source>
</evidence>
<dbReference type="Pfam" id="PF01547">
    <property type="entry name" value="SBP_bac_1"/>
    <property type="match status" value="1"/>
</dbReference>
<evidence type="ECO:0000256" key="1">
    <source>
        <dbReference type="ARBA" id="ARBA00022475"/>
    </source>
</evidence>
<reference evidence="7" key="2">
    <citation type="submission" date="2020-09" db="EMBL/GenBank/DDBJ databases">
        <authorList>
            <person name="Sun Q."/>
            <person name="Zhou Y."/>
        </authorList>
    </citation>
    <scope>NUCLEOTIDE SEQUENCE</scope>
    <source>
        <strain evidence="7">CGMCC 1.12987</strain>
    </source>
</reference>
<evidence type="ECO:0000313" key="8">
    <source>
        <dbReference type="Proteomes" id="UP000644756"/>
    </source>
</evidence>
<dbReference type="PANTHER" id="PTHR43649">
    <property type="entry name" value="ARABINOSE-BINDING PROTEIN-RELATED"/>
    <property type="match status" value="1"/>
</dbReference>
<evidence type="ECO:0000256" key="2">
    <source>
        <dbReference type="ARBA" id="ARBA00022729"/>
    </source>
</evidence>
<feature type="chain" id="PRO_5039204469" evidence="6">
    <location>
        <begin position="25"/>
        <end position="508"/>
    </location>
</feature>
<dbReference type="PANTHER" id="PTHR43649:SF33">
    <property type="entry name" value="POLYGALACTURONAN_RHAMNOGALACTURONAN-BINDING PROTEIN YTCQ"/>
    <property type="match status" value="1"/>
</dbReference>
<keyword evidence="4" id="KW-0564">Palmitate</keyword>
<evidence type="ECO:0000313" key="7">
    <source>
        <dbReference type="EMBL" id="GGF96093.1"/>
    </source>
</evidence>
<reference evidence="7" key="1">
    <citation type="journal article" date="2014" name="Int. J. Syst. Evol. Microbiol.">
        <title>Complete genome sequence of Corynebacterium casei LMG S-19264T (=DSM 44701T), isolated from a smear-ripened cheese.</title>
        <authorList>
            <consortium name="US DOE Joint Genome Institute (JGI-PGF)"/>
            <person name="Walter F."/>
            <person name="Albersmeier A."/>
            <person name="Kalinowski J."/>
            <person name="Ruckert C."/>
        </authorList>
    </citation>
    <scope>NUCLEOTIDE SEQUENCE</scope>
    <source>
        <strain evidence="7">CGMCC 1.12987</strain>
    </source>
</reference>
<dbReference type="AlphaFoldDB" id="A0A917FNP9"/>
<dbReference type="CDD" id="cd13580">
    <property type="entry name" value="PBP2_AlgQ_like_1"/>
    <property type="match status" value="1"/>
</dbReference>
<accession>A0A917FNP9</accession>
<dbReference type="Proteomes" id="UP000644756">
    <property type="component" value="Unassembled WGS sequence"/>
</dbReference>
<evidence type="ECO:0000256" key="6">
    <source>
        <dbReference type="SAM" id="SignalP"/>
    </source>
</evidence>
<dbReference type="RefSeq" id="WP_188529870.1">
    <property type="nucleotide sequence ID" value="NZ_BMGR01000003.1"/>
</dbReference>
<evidence type="ECO:0000256" key="3">
    <source>
        <dbReference type="ARBA" id="ARBA00023136"/>
    </source>
</evidence>
<keyword evidence="8" id="KW-1185">Reference proteome</keyword>
<feature type="signal peptide" evidence="6">
    <location>
        <begin position="1"/>
        <end position="24"/>
    </location>
</feature>
<organism evidence="7 8">
    <name type="scientific">Paenibacillus abyssi</name>
    <dbReference type="NCBI Taxonomy" id="1340531"/>
    <lineage>
        <taxon>Bacteria</taxon>
        <taxon>Bacillati</taxon>
        <taxon>Bacillota</taxon>
        <taxon>Bacilli</taxon>
        <taxon>Bacillales</taxon>
        <taxon>Paenibacillaceae</taxon>
        <taxon>Paenibacillus</taxon>
    </lineage>
</organism>
<proteinExistence type="predicted"/>